<dbReference type="PANTHER" id="PTHR35038">
    <property type="entry name" value="DISSIMILATORY SULFITE REDUCTASE SIRA"/>
    <property type="match status" value="1"/>
</dbReference>
<dbReference type="InterPro" id="IPR036280">
    <property type="entry name" value="Multihaem_cyt_sf"/>
</dbReference>
<dbReference type="PANTHER" id="PTHR35038:SF8">
    <property type="entry name" value="C-TYPE POLYHEME CYTOCHROME OMCC"/>
    <property type="match status" value="1"/>
</dbReference>
<reference evidence="2" key="1">
    <citation type="submission" date="2017-08" db="EMBL/GenBank/DDBJ databases">
        <authorList>
            <person name="Imhoff J.F."/>
            <person name="Rahn T."/>
            <person name="Kuenzel S."/>
            <person name="Neulinger S.C."/>
        </authorList>
    </citation>
    <scope>NUCLEOTIDE SEQUENCE</scope>
    <source>
        <strain evidence="2">DSM 11080</strain>
    </source>
</reference>
<evidence type="ECO:0000256" key="1">
    <source>
        <dbReference type="ARBA" id="ARBA00022729"/>
    </source>
</evidence>
<evidence type="ECO:0000313" key="2">
    <source>
        <dbReference type="EMBL" id="MBK1706145.1"/>
    </source>
</evidence>
<accession>A0AAJ0XBH7</accession>
<dbReference type="Proteomes" id="UP001296776">
    <property type="component" value="Unassembled WGS sequence"/>
</dbReference>
<keyword evidence="3" id="KW-1185">Reference proteome</keyword>
<evidence type="ECO:0000313" key="3">
    <source>
        <dbReference type="Proteomes" id="UP001296776"/>
    </source>
</evidence>
<dbReference type="EMBL" id="NRSJ01000035">
    <property type="protein sequence ID" value="MBK1706145.1"/>
    <property type="molecule type" value="Genomic_DNA"/>
</dbReference>
<dbReference type="InterPro" id="IPR051829">
    <property type="entry name" value="Multiheme_Cytochr_ET"/>
</dbReference>
<reference evidence="2" key="2">
    <citation type="journal article" date="2020" name="Microorganisms">
        <title>Osmotic Adaptation and Compatible Solute Biosynthesis of Phototrophic Bacteria as Revealed from Genome Analyses.</title>
        <authorList>
            <person name="Imhoff J.F."/>
            <person name="Rahn T."/>
            <person name="Kunzel S."/>
            <person name="Keller A."/>
            <person name="Neulinger S.C."/>
        </authorList>
    </citation>
    <scope>NUCLEOTIDE SEQUENCE</scope>
    <source>
        <strain evidence="2">DSM 11080</strain>
    </source>
</reference>
<dbReference type="SUPFAM" id="SSF48695">
    <property type="entry name" value="Multiheme cytochromes"/>
    <property type="match status" value="2"/>
</dbReference>
<organism evidence="2 3">
    <name type="scientific">Halochromatium glycolicum</name>
    <dbReference type="NCBI Taxonomy" id="85075"/>
    <lineage>
        <taxon>Bacteria</taxon>
        <taxon>Pseudomonadati</taxon>
        <taxon>Pseudomonadota</taxon>
        <taxon>Gammaproteobacteria</taxon>
        <taxon>Chromatiales</taxon>
        <taxon>Chromatiaceae</taxon>
        <taxon>Halochromatium</taxon>
    </lineage>
</organism>
<sequence length="755" mass="84233">MNIRSLFATKTRRRVAIVLAVLLLPAVLYKVVYPVFFDLYTGVENAPLTYDTRELSEAEFEQLALELTEAKRRERAEAVVTEEDDSFAREVKIDILMNTPSFIEEGGYPHIEYFREAGIREYEGPKTCLECHATIDITHEDGTVETVDTLEDIVNTVHFKFQTAAGGAFSTYGYDGRQVNAEGARKIPVGKINRACGIPGSFSWTGWAALVASRPEHGLDEAAERSPVEADPATVEGISLALNDPGKTGHGDGEGLSDGVVLRSEGCGQCHIGGNYHPATEKMMPVGDVPKEAKEGIDCLICHAAEYDMNQRYVIQDKHGLRWNQDRSMRSALTVGRASNENCLNCHQHNMGGDAYIHNVAAKHLGDKHQRLLHTGAKRGNPFSPQSDAHAAAGIKCTDCHVPEGHKIPRGRKGVDLVASDLPHKEVSCESCHSQAPHNVSEHRALLNGHVARLACETCHITELQPNNVVLRDWVHPTWNAEEGIWEPTDVFRSGKPGEGLMYLWFNGNGTFLANALGSNPEGDGSYNPLMEQIARIDNPDVIAAVREKARELKKQYPDIDIDRYVEMATDPLSQLSPEMLEKRRKMVAENLKAAMEEGESRIYPFKPFNAMMFEDMNNQGPFGAMILPFDYATYYETGDSRAAVVKAIQDPIVRRMYQEPFKLYMMDEFMAYFGVDGWKTLYPLTDDNKLGPQVEPHWMRQMGTLMVNHGIQREGHDCKACHQPDGLLDYEALGYTPERIAELTSNEIIDEIEP</sequence>
<protein>
    <submittedName>
        <fullName evidence="2">Nitrite reductase</fullName>
    </submittedName>
</protein>
<comment type="caution">
    <text evidence="2">The sequence shown here is derived from an EMBL/GenBank/DDBJ whole genome shotgun (WGS) entry which is preliminary data.</text>
</comment>
<gene>
    <name evidence="2" type="ORF">CKO40_16710</name>
</gene>
<dbReference type="RefSeq" id="WP_200347598.1">
    <property type="nucleotide sequence ID" value="NZ_NRSJ01000035.1"/>
</dbReference>
<dbReference type="AlphaFoldDB" id="A0AAJ0XBH7"/>
<dbReference type="Gene3D" id="1.10.1130.10">
    <property type="entry name" value="Flavocytochrome C3, Chain A"/>
    <property type="match status" value="1"/>
</dbReference>
<name>A0AAJ0XBH7_9GAMM</name>
<proteinExistence type="predicted"/>
<keyword evidence="1" id="KW-0732">Signal</keyword>